<dbReference type="STRING" id="43265.A0A545V3V0"/>
<feature type="region of interest" description="Disordered" evidence="1">
    <location>
        <begin position="240"/>
        <end position="261"/>
    </location>
</feature>
<feature type="region of interest" description="Disordered" evidence="1">
    <location>
        <begin position="151"/>
        <end position="187"/>
    </location>
</feature>
<dbReference type="EMBL" id="SPUK01000006">
    <property type="protein sequence ID" value="TQV96397.1"/>
    <property type="molecule type" value="Genomic_DNA"/>
</dbReference>
<protein>
    <submittedName>
        <fullName evidence="2">Uncharacterized protein</fullName>
    </submittedName>
</protein>
<sequence length="358" mass="39123">MMGRPTEEIVYDQLFPRPKVSDPQNFQSFLQRSLIPEVRQETHSFYGHIDTQEAKYPGLDYAHPTHRMRLSRWPWHRRLFRAFDALGLTRFEIAGLTKWEGTKWAKEKYEKEQGVAIRDTTADGFPTWEEPALWVRPAAAVAVDVLPSPSLSSSLSSSPISSGMSTPPYQPADEDEDEDDESEDELESVGVELNARLRTQAARRDAGDSDAVLDEAWEEWLKTALESGELAVVTEQMTESSSSAAAASRRSGGRASSPSALPAALIPTGMLDLARGGQWSDIPEFLQPMLREVVRGETATPSARNDPARPELAATPRALSRQLTAATPRSAMGWNFGGQVSTAAATAAAAARTANPSA</sequence>
<dbReference type="OrthoDB" id="4106209at2759"/>
<comment type="caution">
    <text evidence="2">The sequence shown here is derived from an EMBL/GenBank/DDBJ whole genome shotgun (WGS) entry which is preliminary data.</text>
</comment>
<feature type="compositionally biased region" description="Low complexity" evidence="1">
    <location>
        <begin position="151"/>
        <end position="162"/>
    </location>
</feature>
<keyword evidence="3" id="KW-1185">Reference proteome</keyword>
<evidence type="ECO:0000313" key="3">
    <source>
        <dbReference type="Proteomes" id="UP000315783"/>
    </source>
</evidence>
<organism evidence="2 3">
    <name type="scientific">Cordyceps javanica</name>
    <dbReference type="NCBI Taxonomy" id="43265"/>
    <lineage>
        <taxon>Eukaryota</taxon>
        <taxon>Fungi</taxon>
        <taxon>Dikarya</taxon>
        <taxon>Ascomycota</taxon>
        <taxon>Pezizomycotina</taxon>
        <taxon>Sordariomycetes</taxon>
        <taxon>Hypocreomycetidae</taxon>
        <taxon>Hypocreales</taxon>
        <taxon>Cordycipitaceae</taxon>
        <taxon>Cordyceps</taxon>
    </lineage>
</organism>
<feature type="region of interest" description="Disordered" evidence="1">
    <location>
        <begin position="296"/>
        <end position="333"/>
    </location>
</feature>
<dbReference type="Proteomes" id="UP000315783">
    <property type="component" value="Unassembled WGS sequence"/>
</dbReference>
<dbReference type="AlphaFoldDB" id="A0A545V3V0"/>
<name>A0A545V3V0_9HYPO</name>
<feature type="compositionally biased region" description="Acidic residues" evidence="1">
    <location>
        <begin position="172"/>
        <end position="187"/>
    </location>
</feature>
<gene>
    <name evidence="2" type="ORF">IF1G_04980</name>
</gene>
<evidence type="ECO:0000256" key="1">
    <source>
        <dbReference type="SAM" id="MobiDB-lite"/>
    </source>
</evidence>
<accession>A0A545V3V0</accession>
<proteinExistence type="predicted"/>
<reference evidence="2 3" key="1">
    <citation type="journal article" date="2019" name="Appl. Microbiol. Biotechnol.">
        <title>Genome sequence of Isaria javanica and comparative genome analysis insights into family S53 peptidase evolution in fungal entomopathogens.</title>
        <authorList>
            <person name="Lin R."/>
            <person name="Zhang X."/>
            <person name="Xin B."/>
            <person name="Zou M."/>
            <person name="Gao Y."/>
            <person name="Qin F."/>
            <person name="Hu Q."/>
            <person name="Xie B."/>
            <person name="Cheng X."/>
        </authorList>
    </citation>
    <scope>NUCLEOTIDE SEQUENCE [LARGE SCALE GENOMIC DNA]</scope>
    <source>
        <strain evidence="2 3">IJ1G</strain>
    </source>
</reference>
<evidence type="ECO:0000313" key="2">
    <source>
        <dbReference type="EMBL" id="TQV96397.1"/>
    </source>
</evidence>